<dbReference type="InterPro" id="IPR004155">
    <property type="entry name" value="PBS_lyase_HEAT"/>
</dbReference>
<dbReference type="Pfam" id="PF13646">
    <property type="entry name" value="HEAT_2"/>
    <property type="match status" value="1"/>
</dbReference>
<dbReference type="InterPro" id="IPR011989">
    <property type="entry name" value="ARM-like"/>
</dbReference>
<proteinExistence type="predicted"/>
<evidence type="ECO:0008006" key="4">
    <source>
        <dbReference type="Google" id="ProtNLM"/>
    </source>
</evidence>
<gene>
    <name evidence="2" type="ORF">Poly41_20340</name>
</gene>
<dbReference type="Proteomes" id="UP000319143">
    <property type="component" value="Unassembled WGS sequence"/>
</dbReference>
<dbReference type="EMBL" id="SJPV01000003">
    <property type="protein sequence ID" value="TWU39212.1"/>
    <property type="molecule type" value="Genomic_DNA"/>
</dbReference>
<dbReference type="Gene3D" id="1.25.10.10">
    <property type="entry name" value="Leucine-rich Repeat Variant"/>
    <property type="match status" value="1"/>
</dbReference>
<dbReference type="OrthoDB" id="279649at2"/>
<dbReference type="SUPFAM" id="SSF48371">
    <property type="entry name" value="ARM repeat"/>
    <property type="match status" value="1"/>
</dbReference>
<protein>
    <recommendedName>
        <fullName evidence="4">HEAT repeat protein</fullName>
    </recommendedName>
</protein>
<organism evidence="2 3">
    <name type="scientific">Novipirellula artificiosorum</name>
    <dbReference type="NCBI Taxonomy" id="2528016"/>
    <lineage>
        <taxon>Bacteria</taxon>
        <taxon>Pseudomonadati</taxon>
        <taxon>Planctomycetota</taxon>
        <taxon>Planctomycetia</taxon>
        <taxon>Pirellulales</taxon>
        <taxon>Pirellulaceae</taxon>
        <taxon>Novipirellula</taxon>
    </lineage>
</organism>
<evidence type="ECO:0000313" key="3">
    <source>
        <dbReference type="Proteomes" id="UP000319143"/>
    </source>
</evidence>
<accession>A0A5C6DRD6</accession>
<dbReference type="AlphaFoldDB" id="A0A5C6DRD6"/>
<evidence type="ECO:0000256" key="1">
    <source>
        <dbReference type="SAM" id="MobiDB-lite"/>
    </source>
</evidence>
<dbReference type="RefSeq" id="WP_146525907.1">
    <property type="nucleotide sequence ID" value="NZ_SJPV01000003.1"/>
</dbReference>
<comment type="caution">
    <text evidence="2">The sequence shown here is derived from an EMBL/GenBank/DDBJ whole genome shotgun (WGS) entry which is preliminary data.</text>
</comment>
<name>A0A5C6DRD6_9BACT</name>
<reference evidence="2 3" key="1">
    <citation type="submission" date="2019-02" db="EMBL/GenBank/DDBJ databases">
        <title>Deep-cultivation of Planctomycetes and their phenomic and genomic characterization uncovers novel biology.</title>
        <authorList>
            <person name="Wiegand S."/>
            <person name="Jogler M."/>
            <person name="Boedeker C."/>
            <person name="Pinto D."/>
            <person name="Vollmers J."/>
            <person name="Rivas-Marin E."/>
            <person name="Kohn T."/>
            <person name="Peeters S.H."/>
            <person name="Heuer A."/>
            <person name="Rast P."/>
            <person name="Oberbeckmann S."/>
            <person name="Bunk B."/>
            <person name="Jeske O."/>
            <person name="Meyerdierks A."/>
            <person name="Storesund J.E."/>
            <person name="Kallscheuer N."/>
            <person name="Luecker S."/>
            <person name="Lage O.M."/>
            <person name="Pohl T."/>
            <person name="Merkel B.J."/>
            <person name="Hornburger P."/>
            <person name="Mueller R.-W."/>
            <person name="Bruemmer F."/>
            <person name="Labrenz M."/>
            <person name="Spormann A.M."/>
            <person name="Op Den Camp H."/>
            <person name="Overmann J."/>
            <person name="Amann R."/>
            <person name="Jetten M.S.M."/>
            <person name="Mascher T."/>
            <person name="Medema M.H."/>
            <person name="Devos D.P."/>
            <person name="Kaster A.-K."/>
            <person name="Ovreas L."/>
            <person name="Rohde M."/>
            <person name="Galperin M.Y."/>
            <person name="Jogler C."/>
        </authorList>
    </citation>
    <scope>NUCLEOTIDE SEQUENCE [LARGE SCALE GENOMIC DNA]</scope>
    <source>
        <strain evidence="2 3">Poly41</strain>
    </source>
</reference>
<dbReference type="InterPro" id="IPR016024">
    <property type="entry name" value="ARM-type_fold"/>
</dbReference>
<sequence length="171" mass="18192">MPSRRELQQQWTAQLKSLEQHQRAEAAEALAQMGPDAAPAAIELVEACADVEAIQTWSVAALEELGPPPPDQIHGIAELAGDANPLVAYWAITLLGRAEADAAAYQDVLIDAVRSCESIAVRQRAAWALGKIGAASKESISENAKAALKTATQSSDPRLARLAQTSLEQCR</sequence>
<dbReference type="Pfam" id="PF03130">
    <property type="entry name" value="HEAT_PBS"/>
    <property type="match status" value="1"/>
</dbReference>
<feature type="region of interest" description="Disordered" evidence="1">
    <location>
        <begin position="148"/>
        <end position="171"/>
    </location>
</feature>
<keyword evidence="3" id="KW-1185">Reference proteome</keyword>
<evidence type="ECO:0000313" key="2">
    <source>
        <dbReference type="EMBL" id="TWU39212.1"/>
    </source>
</evidence>